<dbReference type="InterPro" id="IPR011006">
    <property type="entry name" value="CheY-like_superfamily"/>
</dbReference>
<proteinExistence type="predicted"/>
<dbReference type="PANTHER" id="PTHR44591:SF21">
    <property type="entry name" value="TWO-COMPONENT RESPONSE REGULATOR"/>
    <property type="match status" value="1"/>
</dbReference>
<evidence type="ECO:0000259" key="3">
    <source>
        <dbReference type="PROSITE" id="PS50110"/>
    </source>
</evidence>
<dbReference type="Proteomes" id="UP000189940">
    <property type="component" value="Unassembled WGS sequence"/>
</dbReference>
<comment type="caution">
    <text evidence="4">The sequence shown here is derived from an EMBL/GenBank/DDBJ whole genome shotgun (WGS) entry which is preliminary data.</text>
</comment>
<dbReference type="Pfam" id="PF00072">
    <property type="entry name" value="Response_reg"/>
    <property type="match status" value="1"/>
</dbReference>
<keyword evidence="1 2" id="KW-0597">Phosphoprotein</keyword>
<dbReference type="Gene3D" id="3.40.50.2300">
    <property type="match status" value="1"/>
</dbReference>
<dbReference type="EMBL" id="MWPQ01000010">
    <property type="protein sequence ID" value="OPH84049.1"/>
    <property type="molecule type" value="Genomic_DNA"/>
</dbReference>
<feature type="modified residue" description="4-aspartylphosphate" evidence="2">
    <location>
        <position position="54"/>
    </location>
</feature>
<evidence type="ECO:0000313" key="5">
    <source>
        <dbReference type="Proteomes" id="UP000189940"/>
    </source>
</evidence>
<feature type="domain" description="Response regulatory" evidence="3">
    <location>
        <begin position="3"/>
        <end position="119"/>
    </location>
</feature>
<dbReference type="AlphaFoldDB" id="A0A1V4I1Q9"/>
<reference evidence="4 5" key="1">
    <citation type="submission" date="2017-02" db="EMBL/GenBank/DDBJ databases">
        <title>Genome sequence of the nitrite-oxidizing bacterium Nitrobacter vulgaris strain Ab1.</title>
        <authorList>
            <person name="Mellbye B.L."/>
            <person name="Davis E.W."/>
            <person name="Spieck E."/>
            <person name="Chang J.H."/>
            <person name="Bottomley P.J."/>
            <person name="Sayavedra-Soto L.A."/>
        </authorList>
    </citation>
    <scope>NUCLEOTIDE SEQUENCE [LARGE SCALE GENOMIC DNA]</scope>
    <source>
        <strain evidence="4 5">Ab1</strain>
    </source>
</reference>
<organism evidence="4 5">
    <name type="scientific">Nitrobacter vulgaris</name>
    <dbReference type="NCBI Taxonomy" id="29421"/>
    <lineage>
        <taxon>Bacteria</taxon>
        <taxon>Pseudomonadati</taxon>
        <taxon>Pseudomonadota</taxon>
        <taxon>Alphaproteobacteria</taxon>
        <taxon>Hyphomicrobiales</taxon>
        <taxon>Nitrobacteraceae</taxon>
        <taxon>Nitrobacter</taxon>
    </lineage>
</organism>
<dbReference type="RefSeq" id="WP_079445723.1">
    <property type="nucleotide sequence ID" value="NZ_JAVDPZ010000005.1"/>
</dbReference>
<dbReference type="PROSITE" id="PS50110">
    <property type="entry name" value="RESPONSE_REGULATORY"/>
    <property type="match status" value="1"/>
</dbReference>
<evidence type="ECO:0000256" key="1">
    <source>
        <dbReference type="ARBA" id="ARBA00022553"/>
    </source>
</evidence>
<dbReference type="InterPro" id="IPR050595">
    <property type="entry name" value="Bact_response_regulator"/>
</dbReference>
<gene>
    <name evidence="4" type="ORF">B2M20_03610</name>
</gene>
<protein>
    <submittedName>
        <fullName evidence="4">Response regulator</fullName>
    </submittedName>
</protein>
<dbReference type="SUPFAM" id="SSF52172">
    <property type="entry name" value="CheY-like"/>
    <property type="match status" value="1"/>
</dbReference>
<dbReference type="PANTHER" id="PTHR44591">
    <property type="entry name" value="STRESS RESPONSE REGULATOR PROTEIN 1"/>
    <property type="match status" value="1"/>
</dbReference>
<name>A0A1V4I1Q9_NITVU</name>
<dbReference type="InterPro" id="IPR001789">
    <property type="entry name" value="Sig_transdc_resp-reg_receiver"/>
</dbReference>
<evidence type="ECO:0000256" key="2">
    <source>
        <dbReference type="PROSITE-ProRule" id="PRU00169"/>
    </source>
</evidence>
<keyword evidence="5" id="KW-1185">Reference proteome</keyword>
<dbReference type="GO" id="GO:0000160">
    <property type="term" value="P:phosphorelay signal transduction system"/>
    <property type="evidence" value="ECO:0007669"/>
    <property type="project" value="InterPro"/>
</dbReference>
<dbReference type="STRING" id="29421.B2M20_03610"/>
<dbReference type="OrthoDB" id="9802155at2"/>
<dbReference type="SMART" id="SM00448">
    <property type="entry name" value="REC"/>
    <property type="match status" value="1"/>
</dbReference>
<evidence type="ECO:0000313" key="4">
    <source>
        <dbReference type="EMBL" id="OPH84049.1"/>
    </source>
</evidence>
<sequence>MARVLIADDEDSMRSLVARAIAMDGHETVTAADGAEALDILTGDARAFDLLLTDIKMPIMDGIALALAVARDFPDLVILLMTGFADQRERASGLNAIVHDVVTKPFSVADIRSAVAGALSTLTDGTISNP</sequence>
<accession>A0A1V4I1Q9</accession>